<dbReference type="KEGG" id="kba:A0U89_10690"/>
<dbReference type="OrthoDB" id="9795402at2"/>
<protein>
    <submittedName>
        <fullName evidence="1">Uncharacterized protein</fullName>
    </submittedName>
</protein>
<proteinExistence type="predicted"/>
<sequence>MNSTLAPAIQWRRSSRAKRISLRIEPVEGAVIITLPPRASKESGLAFLHASAGWVERNLNKLPQHEPFANGGTIMLEGETLTIRHAPEARRGVWRENDVLHVSGEEVFLPRRVLEFLRREATARLNAHVRHWAEIMSAKPSQIVLREVRSRWGSCTRAGRIMLSWRLVMTPPAVRDYIIIHELAHLSHFNHGPLFWKLVENHCPERREAERWLRQNGAALLRVG</sequence>
<organism evidence="1 2">
    <name type="scientific">Kozakia baliensis</name>
    <dbReference type="NCBI Taxonomy" id="153496"/>
    <lineage>
        <taxon>Bacteria</taxon>
        <taxon>Pseudomonadati</taxon>
        <taxon>Pseudomonadota</taxon>
        <taxon>Alphaproteobacteria</taxon>
        <taxon>Acetobacterales</taxon>
        <taxon>Acetobacteraceae</taxon>
        <taxon>Kozakia</taxon>
    </lineage>
</organism>
<dbReference type="STRING" id="153496.A0U89_10690"/>
<reference evidence="1 2" key="1">
    <citation type="journal article" date="2016" name="Microb. Cell Fact.">
        <title>Dissection of exopolysaccharide biosynthesis in Kozakia baliensis.</title>
        <authorList>
            <person name="Brandt J.U."/>
            <person name="Jakob F."/>
            <person name="Behr J."/>
            <person name="Geissler A.J."/>
            <person name="Vogel R.F."/>
        </authorList>
    </citation>
    <scope>NUCLEOTIDE SEQUENCE [LARGE SCALE GENOMIC DNA]</scope>
    <source>
        <strain evidence="1 2">DSM 14400</strain>
    </source>
</reference>
<dbReference type="CDD" id="cd07344">
    <property type="entry name" value="M48_yhfN_like"/>
    <property type="match status" value="1"/>
</dbReference>
<dbReference type="Gene3D" id="3.30.2010.10">
    <property type="entry name" value="Metalloproteases ('zincins'), catalytic domain"/>
    <property type="match status" value="1"/>
</dbReference>
<dbReference type="eggNOG" id="COG1451">
    <property type="taxonomic scope" value="Bacteria"/>
</dbReference>
<accession>A0A1D8UV67</accession>
<dbReference type="Pfam" id="PF01863">
    <property type="entry name" value="YgjP-like"/>
    <property type="match status" value="1"/>
</dbReference>
<gene>
    <name evidence="1" type="ORF">A0U89_10690</name>
</gene>
<dbReference type="RefSeq" id="WP_070403114.1">
    <property type="nucleotide sequence ID" value="NZ_BJVW01000001.1"/>
</dbReference>
<dbReference type="Proteomes" id="UP000179145">
    <property type="component" value="Chromosome"/>
</dbReference>
<dbReference type="InterPro" id="IPR053136">
    <property type="entry name" value="UTP_pyrophosphatase-like"/>
</dbReference>
<keyword evidence="2" id="KW-1185">Reference proteome</keyword>
<name>A0A1D8UV67_9PROT</name>
<dbReference type="EMBL" id="CP014674">
    <property type="protein sequence ID" value="AOX17533.1"/>
    <property type="molecule type" value="Genomic_DNA"/>
</dbReference>
<evidence type="ECO:0000313" key="2">
    <source>
        <dbReference type="Proteomes" id="UP000179145"/>
    </source>
</evidence>
<dbReference type="InterPro" id="IPR002725">
    <property type="entry name" value="YgjP-like_metallopeptidase"/>
</dbReference>
<dbReference type="PANTHER" id="PTHR30399">
    <property type="entry name" value="UNCHARACTERIZED PROTEIN YGJP"/>
    <property type="match status" value="1"/>
</dbReference>
<evidence type="ECO:0000313" key="1">
    <source>
        <dbReference type="EMBL" id="AOX17533.1"/>
    </source>
</evidence>
<dbReference type="PANTHER" id="PTHR30399:SF1">
    <property type="entry name" value="UTP PYROPHOSPHATASE"/>
    <property type="match status" value="1"/>
</dbReference>
<dbReference type="AlphaFoldDB" id="A0A1D8UV67"/>